<dbReference type="AlphaFoldDB" id="A0A2G9GEH3"/>
<reference evidence="3" key="1">
    <citation type="journal article" date="2018" name="Gigascience">
        <title>Genome assembly of the Pink Ipe (Handroanthus impetiginosus, Bignoniaceae), a highly valued, ecologically keystone Neotropical timber forest tree.</title>
        <authorList>
            <person name="Silva-Junior O.B."/>
            <person name="Grattapaglia D."/>
            <person name="Novaes E."/>
            <person name="Collevatti R.G."/>
        </authorList>
    </citation>
    <scope>NUCLEOTIDE SEQUENCE [LARGE SCALE GENOMIC DNA]</scope>
    <source>
        <strain evidence="3">cv. UFG-1</strain>
    </source>
</reference>
<name>A0A2G9GEH3_9LAMI</name>
<dbReference type="EMBL" id="NKXS01005430">
    <property type="protein sequence ID" value="PIN03691.1"/>
    <property type="molecule type" value="Genomic_DNA"/>
</dbReference>
<accession>A0A2G9GEH3</accession>
<protein>
    <submittedName>
        <fullName evidence="2">Uncharacterized protein</fullName>
    </submittedName>
</protein>
<evidence type="ECO:0000313" key="2">
    <source>
        <dbReference type="EMBL" id="PIN03691.1"/>
    </source>
</evidence>
<organism evidence="2 3">
    <name type="scientific">Handroanthus impetiginosus</name>
    <dbReference type="NCBI Taxonomy" id="429701"/>
    <lineage>
        <taxon>Eukaryota</taxon>
        <taxon>Viridiplantae</taxon>
        <taxon>Streptophyta</taxon>
        <taxon>Embryophyta</taxon>
        <taxon>Tracheophyta</taxon>
        <taxon>Spermatophyta</taxon>
        <taxon>Magnoliopsida</taxon>
        <taxon>eudicotyledons</taxon>
        <taxon>Gunneridae</taxon>
        <taxon>Pentapetalae</taxon>
        <taxon>asterids</taxon>
        <taxon>lamiids</taxon>
        <taxon>Lamiales</taxon>
        <taxon>Bignoniaceae</taxon>
        <taxon>Crescentiina</taxon>
        <taxon>Tabebuia alliance</taxon>
        <taxon>Handroanthus</taxon>
    </lineage>
</organism>
<keyword evidence="1" id="KW-1133">Transmembrane helix</keyword>
<evidence type="ECO:0000256" key="1">
    <source>
        <dbReference type="SAM" id="Phobius"/>
    </source>
</evidence>
<evidence type="ECO:0000313" key="3">
    <source>
        <dbReference type="Proteomes" id="UP000231279"/>
    </source>
</evidence>
<proteinExistence type="predicted"/>
<keyword evidence="3" id="KW-1185">Reference proteome</keyword>
<dbReference type="Proteomes" id="UP000231279">
    <property type="component" value="Unassembled WGS sequence"/>
</dbReference>
<keyword evidence="1" id="KW-0472">Membrane</keyword>
<feature type="transmembrane region" description="Helical" evidence="1">
    <location>
        <begin position="14"/>
        <end position="36"/>
    </location>
</feature>
<keyword evidence="1" id="KW-0812">Transmembrane</keyword>
<sequence length="105" mass="12554">MVGSFSQVDLRPTFLSITLVVYVLITSNCSTMSEFLHQIITKQHIKTNPQLQSHAQSATNHLLRFFYPSFLTCLQNLIFFRTWEFTQIRQHQIFHYKFREIENKK</sequence>
<comment type="caution">
    <text evidence="2">The sequence shown here is derived from an EMBL/GenBank/DDBJ whole genome shotgun (WGS) entry which is preliminary data.</text>
</comment>
<gene>
    <name evidence="2" type="ORF">CDL12_23782</name>
</gene>